<evidence type="ECO:0000313" key="2">
    <source>
        <dbReference type="EMBL" id="MBW6399317.1"/>
    </source>
</evidence>
<evidence type="ECO:0000256" key="1">
    <source>
        <dbReference type="ARBA" id="ARBA00022729"/>
    </source>
</evidence>
<sequence>MPSNKTLRVPRRHFIAGAAAATTLTIGVTPPARTQGGSFVSTVFGGVYEREYRRAIIEPFERETGIRAQLKLGSPAEWLTSSMVNRRNPEIDVLLLPYPDNIRAVQENIGLELTKADIPNLADVAPIWIDQWRGQAVGLDYVSYGIAYREDLVPKPITSWRDLWDPALRGKVTLPAIGIFGSWELIVLTARLHGGNEDNLAPAFAAVKELRGNVRQFFRSGVDITNLLSSGEAWAVGMTTHIAPYALIDAGKPVKYVIPSEGGMVGAVSYHIARNTRNAELCKRFVNFALSKPIQEAVCNGLVAGPTNSRAEISAATRERVPTIDRLQLFDWYKVIPQMPALTERWNREVAF</sequence>
<dbReference type="RefSeq" id="WP_219763926.1">
    <property type="nucleotide sequence ID" value="NZ_JAHYBZ010000005.1"/>
</dbReference>
<dbReference type="Pfam" id="PF13416">
    <property type="entry name" value="SBP_bac_8"/>
    <property type="match status" value="1"/>
</dbReference>
<dbReference type="SUPFAM" id="SSF53850">
    <property type="entry name" value="Periplasmic binding protein-like II"/>
    <property type="match status" value="1"/>
</dbReference>
<dbReference type="CDD" id="cd13589">
    <property type="entry name" value="PBP2_polyamine_RpCGA009"/>
    <property type="match status" value="1"/>
</dbReference>
<keyword evidence="3" id="KW-1185">Reference proteome</keyword>
<accession>A0ABS7AC20</accession>
<dbReference type="PANTHER" id="PTHR30006">
    <property type="entry name" value="THIAMINE-BINDING PERIPLASMIC PROTEIN-RELATED"/>
    <property type="match status" value="1"/>
</dbReference>
<name>A0ABS7AC20_9PROT</name>
<dbReference type="Proteomes" id="UP001196565">
    <property type="component" value="Unassembled WGS sequence"/>
</dbReference>
<comment type="caution">
    <text evidence="2">The sequence shown here is derived from an EMBL/GenBank/DDBJ whole genome shotgun (WGS) entry which is preliminary data.</text>
</comment>
<organism evidence="2 3">
    <name type="scientific">Roseomonas alba</name>
    <dbReference type="NCBI Taxonomy" id="2846776"/>
    <lineage>
        <taxon>Bacteria</taxon>
        <taxon>Pseudomonadati</taxon>
        <taxon>Pseudomonadota</taxon>
        <taxon>Alphaproteobacteria</taxon>
        <taxon>Acetobacterales</taxon>
        <taxon>Roseomonadaceae</taxon>
        <taxon>Roseomonas</taxon>
    </lineage>
</organism>
<reference evidence="2 3" key="1">
    <citation type="submission" date="2021-07" db="EMBL/GenBank/DDBJ databases">
        <authorList>
            <person name="So Y."/>
        </authorList>
    </citation>
    <scope>NUCLEOTIDE SEQUENCE [LARGE SCALE GENOMIC DNA]</scope>
    <source>
        <strain evidence="2 3">HJA6</strain>
    </source>
</reference>
<dbReference type="EMBL" id="JAHYBZ010000005">
    <property type="protein sequence ID" value="MBW6399317.1"/>
    <property type="molecule type" value="Genomic_DNA"/>
</dbReference>
<protein>
    <submittedName>
        <fullName evidence="2">ABC transporter substrate-binding protein</fullName>
    </submittedName>
</protein>
<gene>
    <name evidence="2" type="ORF">KPL78_15760</name>
</gene>
<dbReference type="InterPro" id="IPR006059">
    <property type="entry name" value="SBP"/>
</dbReference>
<evidence type="ECO:0000313" key="3">
    <source>
        <dbReference type="Proteomes" id="UP001196565"/>
    </source>
</evidence>
<proteinExistence type="predicted"/>
<dbReference type="Gene3D" id="3.40.190.10">
    <property type="entry name" value="Periplasmic binding protein-like II"/>
    <property type="match status" value="2"/>
</dbReference>
<keyword evidence="1" id="KW-0732">Signal</keyword>
<dbReference type="PANTHER" id="PTHR30006:SF2">
    <property type="entry name" value="ABC TRANSPORTER SUBSTRATE-BINDING PROTEIN"/>
    <property type="match status" value="1"/>
</dbReference>